<gene>
    <name evidence="1" type="ORF">NDU88_004605</name>
</gene>
<evidence type="ECO:0000313" key="2">
    <source>
        <dbReference type="Proteomes" id="UP001066276"/>
    </source>
</evidence>
<dbReference type="EMBL" id="JANPWB010000001">
    <property type="protein sequence ID" value="KAJ1217008.1"/>
    <property type="molecule type" value="Genomic_DNA"/>
</dbReference>
<protein>
    <recommendedName>
        <fullName evidence="3">Reverse transcriptase domain-containing protein</fullName>
    </recommendedName>
</protein>
<sequence>MSIDRLHEIHQKYPKALKLAKKWRDDRSGRLLAQILRWKLPGTLVLHLTNPQGGEERTQRDIVTVFRDHLERVYANPGDPERGSLMECLTRAVLPQLGGTAVQMLDSDLTLEEVKVAIKYFPLDKHPPGSDGFTAELYQAFGIELAPQLLEVYNEALTADESMGEGLIAMIPKPGRLPLIQRPKPITMINLDVKILRKILTTRPDPEVTRLVQPEQCGFIPGRNMTMNIRRLIHVLHEVEDREDELALVLRLLAIIWMNTQGPSVKGWLKDVKEWAVAEEMQLGQVRRDDNLGEDIQTWQEILTRMAEVEEPGHCVPTGLGAHRCSDDVIREIT</sequence>
<dbReference type="AlphaFoldDB" id="A0AAV7WSC7"/>
<comment type="caution">
    <text evidence="1">The sequence shown here is derived from an EMBL/GenBank/DDBJ whole genome shotgun (WGS) entry which is preliminary data.</text>
</comment>
<evidence type="ECO:0008006" key="3">
    <source>
        <dbReference type="Google" id="ProtNLM"/>
    </source>
</evidence>
<dbReference type="Proteomes" id="UP001066276">
    <property type="component" value="Chromosome 1_1"/>
</dbReference>
<reference evidence="1" key="1">
    <citation type="journal article" date="2022" name="bioRxiv">
        <title>Sequencing and chromosome-scale assembly of the giantPleurodeles waltlgenome.</title>
        <authorList>
            <person name="Brown T."/>
            <person name="Elewa A."/>
            <person name="Iarovenko S."/>
            <person name="Subramanian E."/>
            <person name="Araus A.J."/>
            <person name="Petzold A."/>
            <person name="Susuki M."/>
            <person name="Suzuki K.-i.T."/>
            <person name="Hayashi T."/>
            <person name="Toyoda A."/>
            <person name="Oliveira C."/>
            <person name="Osipova E."/>
            <person name="Leigh N.D."/>
            <person name="Simon A."/>
            <person name="Yun M.H."/>
        </authorList>
    </citation>
    <scope>NUCLEOTIDE SEQUENCE</scope>
    <source>
        <strain evidence="1">20211129_DDA</strain>
        <tissue evidence="1">Liver</tissue>
    </source>
</reference>
<proteinExistence type="predicted"/>
<evidence type="ECO:0000313" key="1">
    <source>
        <dbReference type="EMBL" id="KAJ1217008.1"/>
    </source>
</evidence>
<keyword evidence="2" id="KW-1185">Reference proteome</keyword>
<accession>A0AAV7WSC7</accession>
<organism evidence="1 2">
    <name type="scientific">Pleurodeles waltl</name>
    <name type="common">Iberian ribbed newt</name>
    <dbReference type="NCBI Taxonomy" id="8319"/>
    <lineage>
        <taxon>Eukaryota</taxon>
        <taxon>Metazoa</taxon>
        <taxon>Chordata</taxon>
        <taxon>Craniata</taxon>
        <taxon>Vertebrata</taxon>
        <taxon>Euteleostomi</taxon>
        <taxon>Amphibia</taxon>
        <taxon>Batrachia</taxon>
        <taxon>Caudata</taxon>
        <taxon>Salamandroidea</taxon>
        <taxon>Salamandridae</taxon>
        <taxon>Pleurodelinae</taxon>
        <taxon>Pleurodeles</taxon>
    </lineage>
</organism>
<dbReference type="PANTHER" id="PTHR19446">
    <property type="entry name" value="REVERSE TRANSCRIPTASES"/>
    <property type="match status" value="1"/>
</dbReference>
<name>A0AAV7WSC7_PLEWA</name>